<dbReference type="RefSeq" id="WP_249319796.1">
    <property type="nucleotide sequence ID" value="NZ_JACRSN010000012.1"/>
</dbReference>
<name>A0A926HSC4_9FIRM</name>
<sequence>MKLWKCNHWDLYLYQDRRTGVRLRFDKGVDPEVRRACLAFVQWMRKNFDFPIRIPIYLKNKEFIVSNQGEQASAAFFGPYDKRFEPYIRISVGDYKTLLKSRGKDRALAAILHSVAHELSHYYQWIKDTLDDPRAERQARYYARRVLDIYAQTREHP</sequence>
<keyword evidence="2" id="KW-1185">Reference proteome</keyword>
<accession>A0A926HSC4</accession>
<dbReference type="Proteomes" id="UP000651482">
    <property type="component" value="Unassembled WGS sequence"/>
</dbReference>
<comment type="caution">
    <text evidence="1">The sequence shown here is derived from an EMBL/GenBank/DDBJ whole genome shotgun (WGS) entry which is preliminary data.</text>
</comment>
<gene>
    <name evidence="1" type="ORF">IAG03_09055</name>
</gene>
<evidence type="ECO:0000313" key="2">
    <source>
        <dbReference type="Proteomes" id="UP000651482"/>
    </source>
</evidence>
<protein>
    <submittedName>
        <fullName evidence="1">Uncharacterized protein</fullName>
    </submittedName>
</protein>
<evidence type="ECO:0000313" key="1">
    <source>
        <dbReference type="EMBL" id="MBC8534138.1"/>
    </source>
</evidence>
<proteinExistence type="predicted"/>
<dbReference type="AlphaFoldDB" id="A0A926HSC4"/>
<organism evidence="1 2">
    <name type="scientific">Yeguia hominis</name>
    <dbReference type="NCBI Taxonomy" id="2763662"/>
    <lineage>
        <taxon>Bacteria</taxon>
        <taxon>Bacillati</taxon>
        <taxon>Bacillota</taxon>
        <taxon>Clostridia</taxon>
        <taxon>Eubacteriales</taxon>
        <taxon>Yeguiaceae</taxon>
        <taxon>Yeguia</taxon>
    </lineage>
</organism>
<reference evidence="1" key="1">
    <citation type="submission" date="2020-08" db="EMBL/GenBank/DDBJ databases">
        <title>Genome public.</title>
        <authorList>
            <person name="Liu C."/>
            <person name="Sun Q."/>
        </authorList>
    </citation>
    <scope>NUCLEOTIDE SEQUENCE</scope>
    <source>
        <strain evidence="1">NSJ-40</strain>
    </source>
</reference>
<dbReference type="EMBL" id="JACRSN010000012">
    <property type="protein sequence ID" value="MBC8534138.1"/>
    <property type="molecule type" value="Genomic_DNA"/>
</dbReference>